<comment type="caution">
    <text evidence="1">The sequence shown here is derived from an EMBL/GenBank/DDBJ whole genome shotgun (WGS) entry which is preliminary data.</text>
</comment>
<accession>A0ACB9DU44</accession>
<name>A0ACB9DU44_CICIN</name>
<reference evidence="1 2" key="2">
    <citation type="journal article" date="2022" name="Mol. Ecol. Resour.">
        <title>The genomes of chicory, endive, great burdock and yacon provide insights into Asteraceae paleo-polyploidization history and plant inulin production.</title>
        <authorList>
            <person name="Fan W."/>
            <person name="Wang S."/>
            <person name="Wang H."/>
            <person name="Wang A."/>
            <person name="Jiang F."/>
            <person name="Liu H."/>
            <person name="Zhao H."/>
            <person name="Xu D."/>
            <person name="Zhang Y."/>
        </authorList>
    </citation>
    <scope>NUCLEOTIDE SEQUENCE [LARGE SCALE GENOMIC DNA]</scope>
    <source>
        <strain evidence="2">cv. Punajuju</strain>
        <tissue evidence="1">Leaves</tissue>
    </source>
</reference>
<protein>
    <submittedName>
        <fullName evidence="1">Uncharacterized protein</fullName>
    </submittedName>
</protein>
<proteinExistence type="predicted"/>
<sequence length="332" mass="37321">MLPLCKPSQSILSYILSTLDSKFITLKQLQQIHSLILTNGYFVSTSLVTTFLHSCYHSRNPSYALQFLYNLPASFSKASFWGSMIKTSLESNNLRDFFTCYNTAMWCRSYDANFPSVGMFASVFQYGAKLGDPQLGKIFHCVVLKWGFDSDMVLQTGLLDFYAKIGDLRSAKKVFEEMSQRDVVACNVMISVFGKHGLIEDARVLFDSMVEKDSYTWNSMISCYFKIGDINSARLLFDGNPVKNAISWNVLMDGYAKSGYLSNPDNLGDFVTLYNEMRFSDVRPSQTILSLILQCCASFCASQLGKTLHCEIFKLVTSIQLASSLIPIPSKT</sequence>
<gene>
    <name evidence="1" type="ORF">L2E82_20439</name>
</gene>
<reference evidence="2" key="1">
    <citation type="journal article" date="2022" name="Mol. Ecol. Resour.">
        <title>The genomes of chicory, endive, great burdock and yacon provide insights into Asteraceae palaeo-polyploidization history and plant inulin production.</title>
        <authorList>
            <person name="Fan W."/>
            <person name="Wang S."/>
            <person name="Wang H."/>
            <person name="Wang A."/>
            <person name="Jiang F."/>
            <person name="Liu H."/>
            <person name="Zhao H."/>
            <person name="Xu D."/>
            <person name="Zhang Y."/>
        </authorList>
    </citation>
    <scope>NUCLEOTIDE SEQUENCE [LARGE SCALE GENOMIC DNA]</scope>
    <source>
        <strain evidence="2">cv. Punajuju</strain>
    </source>
</reference>
<dbReference type="Proteomes" id="UP001055811">
    <property type="component" value="Linkage Group LG04"/>
</dbReference>
<dbReference type="EMBL" id="CM042012">
    <property type="protein sequence ID" value="KAI3749823.1"/>
    <property type="molecule type" value="Genomic_DNA"/>
</dbReference>
<evidence type="ECO:0000313" key="1">
    <source>
        <dbReference type="EMBL" id="KAI3749823.1"/>
    </source>
</evidence>
<organism evidence="1 2">
    <name type="scientific">Cichorium intybus</name>
    <name type="common">Chicory</name>
    <dbReference type="NCBI Taxonomy" id="13427"/>
    <lineage>
        <taxon>Eukaryota</taxon>
        <taxon>Viridiplantae</taxon>
        <taxon>Streptophyta</taxon>
        <taxon>Embryophyta</taxon>
        <taxon>Tracheophyta</taxon>
        <taxon>Spermatophyta</taxon>
        <taxon>Magnoliopsida</taxon>
        <taxon>eudicotyledons</taxon>
        <taxon>Gunneridae</taxon>
        <taxon>Pentapetalae</taxon>
        <taxon>asterids</taxon>
        <taxon>campanulids</taxon>
        <taxon>Asterales</taxon>
        <taxon>Asteraceae</taxon>
        <taxon>Cichorioideae</taxon>
        <taxon>Cichorieae</taxon>
        <taxon>Cichoriinae</taxon>
        <taxon>Cichorium</taxon>
    </lineage>
</organism>
<evidence type="ECO:0000313" key="2">
    <source>
        <dbReference type="Proteomes" id="UP001055811"/>
    </source>
</evidence>
<keyword evidence="2" id="KW-1185">Reference proteome</keyword>